<dbReference type="PANTHER" id="PTHR47067:SF16">
    <property type="entry name" value="TPX2 (TARGETING PROTEIN FOR XKLP2) PROTEIN FAMILY"/>
    <property type="match status" value="1"/>
</dbReference>
<reference evidence="2" key="1">
    <citation type="submission" date="2023-05" db="EMBL/GenBank/DDBJ databases">
        <authorList>
            <person name="Huff M."/>
        </authorList>
    </citation>
    <scope>NUCLEOTIDE SEQUENCE</scope>
</reference>
<proteinExistence type="predicted"/>
<dbReference type="Proteomes" id="UP000834106">
    <property type="component" value="Chromosome 2"/>
</dbReference>
<evidence type="ECO:0000256" key="1">
    <source>
        <dbReference type="SAM" id="MobiDB-lite"/>
    </source>
</evidence>
<dbReference type="InterPro" id="IPR044216">
    <property type="entry name" value="WDL7"/>
</dbReference>
<organism evidence="2 3">
    <name type="scientific">Fraxinus pennsylvanica</name>
    <dbReference type="NCBI Taxonomy" id="56036"/>
    <lineage>
        <taxon>Eukaryota</taxon>
        <taxon>Viridiplantae</taxon>
        <taxon>Streptophyta</taxon>
        <taxon>Embryophyta</taxon>
        <taxon>Tracheophyta</taxon>
        <taxon>Spermatophyta</taxon>
        <taxon>Magnoliopsida</taxon>
        <taxon>eudicotyledons</taxon>
        <taxon>Gunneridae</taxon>
        <taxon>Pentapetalae</taxon>
        <taxon>asterids</taxon>
        <taxon>lamiids</taxon>
        <taxon>Lamiales</taxon>
        <taxon>Oleaceae</taxon>
        <taxon>Oleeae</taxon>
        <taxon>Fraxinus</taxon>
    </lineage>
</organism>
<accession>A0AAD1YRQ2</accession>
<feature type="compositionally biased region" description="Basic and acidic residues" evidence="1">
    <location>
        <begin position="170"/>
        <end position="184"/>
    </location>
</feature>
<feature type="region of interest" description="Disordered" evidence="1">
    <location>
        <begin position="1"/>
        <end position="29"/>
    </location>
</feature>
<dbReference type="PANTHER" id="PTHR47067">
    <property type="entry name" value="TPX2 (TARGETING PROTEIN FOR XKLP2) PROTEIN FAMILY-RELATED"/>
    <property type="match status" value="1"/>
</dbReference>
<feature type="compositionally biased region" description="Basic and acidic residues" evidence="1">
    <location>
        <begin position="192"/>
        <end position="201"/>
    </location>
</feature>
<evidence type="ECO:0000313" key="3">
    <source>
        <dbReference type="Proteomes" id="UP000834106"/>
    </source>
</evidence>
<keyword evidence="3" id="KW-1185">Reference proteome</keyword>
<feature type="compositionally biased region" description="Low complexity" evidence="1">
    <location>
        <begin position="12"/>
        <end position="21"/>
    </location>
</feature>
<sequence>MGESSAWRRHSFSQPSSPTSSAEKQGNSLKRALTSSVSFGRFMSEQLDWEKWSTFTHNRYLEDVEKYSRPGSVAEKKAFFEAHYRRRNAALVEQQNAMTSNYTESNITNVVIEETKADAVRNRELANGCIVTVDEKKLDDASTGGEEKATELPVLTENLVQFSIQLENDGHVGHSMPNEEDKACSKVATTTRDSESSDKKKSAFSIAKLSTNGIALKLVPPAKPEMPVHLRKNDRATLNSNTVLNSISKKNLTAMSLQMSVNFASCAGETKKVSSVGLEKIVNSRLIKTQTSKENALQQTSTEASVDGILKCRSVRPQPEKRRTITKHDKSISENRTVTGKVQSPNLRFYKSSSTWGSEARCSAVSSSSSFKSEERVAKIKEFFQNLEPKLNTKEAGNKQLHTKLQVKAAGDNKDLCHSISLNAAPNAKIFHKTESPCNLKKKIPTVVKPRSPIVQSIDSRPPWRLSTKIGDSKNVTGKNSLPQVNASKLFTKKSMHENTSPNIQQ</sequence>
<feature type="region of interest" description="Disordered" evidence="1">
    <location>
        <begin position="468"/>
        <end position="506"/>
    </location>
</feature>
<dbReference type="AlphaFoldDB" id="A0AAD1YRQ2"/>
<dbReference type="EMBL" id="OU503037">
    <property type="protein sequence ID" value="CAI9756346.1"/>
    <property type="molecule type" value="Genomic_DNA"/>
</dbReference>
<name>A0AAD1YRQ2_9LAMI</name>
<feature type="region of interest" description="Disordered" evidence="1">
    <location>
        <begin position="170"/>
        <end position="202"/>
    </location>
</feature>
<evidence type="ECO:0000313" key="2">
    <source>
        <dbReference type="EMBL" id="CAI9756346.1"/>
    </source>
</evidence>
<gene>
    <name evidence="2" type="ORF">FPE_LOCUS3776</name>
</gene>
<evidence type="ECO:0008006" key="4">
    <source>
        <dbReference type="Google" id="ProtNLM"/>
    </source>
</evidence>
<feature type="compositionally biased region" description="Polar residues" evidence="1">
    <location>
        <begin position="474"/>
        <end position="489"/>
    </location>
</feature>
<protein>
    <recommendedName>
        <fullName evidence="4">TPX2 C-terminal domain-containing protein</fullName>
    </recommendedName>
</protein>